<dbReference type="AlphaFoldDB" id="A0A645FCG2"/>
<organism evidence="1">
    <name type="scientific">bioreactor metagenome</name>
    <dbReference type="NCBI Taxonomy" id="1076179"/>
    <lineage>
        <taxon>unclassified sequences</taxon>
        <taxon>metagenomes</taxon>
        <taxon>ecological metagenomes</taxon>
    </lineage>
</organism>
<proteinExistence type="predicted"/>
<dbReference type="EMBL" id="VSSQ01058237">
    <property type="protein sequence ID" value="MPN11967.1"/>
    <property type="molecule type" value="Genomic_DNA"/>
</dbReference>
<gene>
    <name evidence="1" type="ORF">SDC9_159276</name>
</gene>
<evidence type="ECO:0000313" key="1">
    <source>
        <dbReference type="EMBL" id="MPN11967.1"/>
    </source>
</evidence>
<protein>
    <submittedName>
        <fullName evidence="1">Uncharacterized protein</fullName>
    </submittedName>
</protein>
<name>A0A645FCG2_9ZZZZ</name>
<sequence length="55" mass="5789">MLTEPEFETLVKANSCLAAGEHQAATVNDAVAMGATSLRLIAKRLVNAGDLNDFV</sequence>
<comment type="caution">
    <text evidence="1">The sequence shown here is derived from an EMBL/GenBank/DDBJ whole genome shotgun (WGS) entry which is preliminary data.</text>
</comment>
<reference evidence="1" key="1">
    <citation type="submission" date="2019-08" db="EMBL/GenBank/DDBJ databases">
        <authorList>
            <person name="Kucharzyk K."/>
            <person name="Murdoch R.W."/>
            <person name="Higgins S."/>
            <person name="Loffler F."/>
        </authorList>
    </citation>
    <scope>NUCLEOTIDE SEQUENCE</scope>
</reference>
<accession>A0A645FCG2</accession>